<dbReference type="InterPro" id="IPR004254">
    <property type="entry name" value="AdipoR/HlyIII-related"/>
</dbReference>
<evidence type="ECO:0000313" key="7">
    <source>
        <dbReference type="Proteomes" id="UP001272242"/>
    </source>
</evidence>
<evidence type="ECO:0000256" key="5">
    <source>
        <dbReference type="SAM" id="Phobius"/>
    </source>
</evidence>
<evidence type="ECO:0000256" key="3">
    <source>
        <dbReference type="ARBA" id="ARBA00022989"/>
    </source>
</evidence>
<evidence type="ECO:0000256" key="1">
    <source>
        <dbReference type="ARBA" id="ARBA00004141"/>
    </source>
</evidence>
<dbReference type="Proteomes" id="UP001272242">
    <property type="component" value="Unassembled WGS sequence"/>
</dbReference>
<evidence type="ECO:0000256" key="4">
    <source>
        <dbReference type="ARBA" id="ARBA00023136"/>
    </source>
</evidence>
<proteinExistence type="predicted"/>
<keyword evidence="4 5" id="KW-0472">Membrane</keyword>
<reference evidence="7" key="1">
    <citation type="journal article" date="2023" name="Mar. Drugs">
        <title>Gemmata algarum, a Novel Planctomycete Isolated from an Algal Mat, Displays Antimicrobial Activity.</title>
        <authorList>
            <person name="Kumar G."/>
            <person name="Kallscheuer N."/>
            <person name="Kashif M."/>
            <person name="Ahamad S."/>
            <person name="Jagadeeshwari U."/>
            <person name="Pannikurungottu S."/>
            <person name="Haufschild T."/>
            <person name="Kabuu M."/>
            <person name="Sasikala C."/>
            <person name="Jogler C."/>
            <person name="Ramana C."/>
        </authorList>
    </citation>
    <scope>NUCLEOTIDE SEQUENCE [LARGE SCALE GENOMIC DNA]</scope>
    <source>
        <strain evidence="7">JC673</strain>
    </source>
</reference>
<dbReference type="PANTHER" id="PTHR20855:SF3">
    <property type="entry name" value="LD03007P"/>
    <property type="match status" value="1"/>
</dbReference>
<feature type="transmembrane region" description="Helical" evidence="5">
    <location>
        <begin position="104"/>
        <end position="123"/>
    </location>
</feature>
<name>A0ABU5EV15_9BACT</name>
<dbReference type="Pfam" id="PF03006">
    <property type="entry name" value="HlyIII"/>
    <property type="match status" value="1"/>
</dbReference>
<gene>
    <name evidence="6" type="ORF">R5W23_000196</name>
</gene>
<dbReference type="PANTHER" id="PTHR20855">
    <property type="entry name" value="ADIPOR/PROGESTIN RECEPTOR-RELATED"/>
    <property type="match status" value="1"/>
</dbReference>
<dbReference type="RefSeq" id="WP_320684712.1">
    <property type="nucleotide sequence ID" value="NZ_JAXBLV010000001.1"/>
</dbReference>
<comment type="subcellular location">
    <subcellularLocation>
        <location evidence="1">Membrane</location>
        <topology evidence="1">Multi-pass membrane protein</topology>
    </subcellularLocation>
</comment>
<comment type="caution">
    <text evidence="6">The sequence shown here is derived from an EMBL/GenBank/DDBJ whole genome shotgun (WGS) entry which is preliminary data.</text>
</comment>
<keyword evidence="3 5" id="KW-1133">Transmembrane helix</keyword>
<evidence type="ECO:0000256" key="2">
    <source>
        <dbReference type="ARBA" id="ARBA00022692"/>
    </source>
</evidence>
<keyword evidence="2 5" id="KW-0812">Transmembrane</keyword>
<feature type="transmembrane region" description="Helical" evidence="5">
    <location>
        <begin position="129"/>
        <end position="148"/>
    </location>
</feature>
<sequence>MLALRDPVSSSSHLLTAIWAVFATLVMFRLTTNRPGRMLPVLVYGASMVALFLASGTFHAPPFEKGSWPWVLLQKIDQTAVYLLIAGTYTPVLSILLTGAWRKWFLRMVWALAAAGISCLWLLPKVPHWGVVVIYLSLGWIGILPLPLYYRAVGWRAMNWMWAGALLYTAGAVCEITEWPKVMPGFGFHEILHLCDSAANMVFFLFVVRYVIPYQPAPTPAPPSAATGDLLAPAKPAPVVG</sequence>
<dbReference type="EMBL" id="JAXBLV010000001">
    <property type="protein sequence ID" value="MDY3557668.1"/>
    <property type="molecule type" value="Genomic_DNA"/>
</dbReference>
<keyword evidence="7" id="KW-1185">Reference proteome</keyword>
<evidence type="ECO:0000313" key="6">
    <source>
        <dbReference type="EMBL" id="MDY3557668.1"/>
    </source>
</evidence>
<organism evidence="6 7">
    <name type="scientific">Gemmata algarum</name>
    <dbReference type="NCBI Taxonomy" id="2975278"/>
    <lineage>
        <taxon>Bacteria</taxon>
        <taxon>Pseudomonadati</taxon>
        <taxon>Planctomycetota</taxon>
        <taxon>Planctomycetia</taxon>
        <taxon>Gemmatales</taxon>
        <taxon>Gemmataceae</taxon>
        <taxon>Gemmata</taxon>
    </lineage>
</organism>
<protein>
    <submittedName>
        <fullName evidence="6">Hemolysin III family protein</fullName>
    </submittedName>
</protein>
<feature type="transmembrane region" description="Helical" evidence="5">
    <location>
        <begin position="80"/>
        <end position="97"/>
    </location>
</feature>
<feature type="transmembrane region" description="Helical" evidence="5">
    <location>
        <begin position="42"/>
        <end position="60"/>
    </location>
</feature>
<feature type="transmembrane region" description="Helical" evidence="5">
    <location>
        <begin position="12"/>
        <end position="30"/>
    </location>
</feature>
<accession>A0ABU5EV15</accession>